<dbReference type="Proteomes" id="UP000199109">
    <property type="component" value="Unassembled WGS sequence"/>
</dbReference>
<dbReference type="Pfam" id="PF05016">
    <property type="entry name" value="ParE_toxin"/>
    <property type="match status" value="1"/>
</dbReference>
<protein>
    <submittedName>
        <fullName evidence="2">ParE toxin of type II toxin-antitoxin system, parDE</fullName>
    </submittedName>
</protein>
<keyword evidence="3" id="KW-1185">Reference proteome</keyword>
<evidence type="ECO:0000256" key="1">
    <source>
        <dbReference type="ARBA" id="ARBA00022649"/>
    </source>
</evidence>
<proteinExistence type="predicted"/>
<dbReference type="InterPro" id="IPR007712">
    <property type="entry name" value="RelE/ParE_toxin"/>
</dbReference>
<reference evidence="2 3" key="1">
    <citation type="submission" date="2016-10" db="EMBL/GenBank/DDBJ databases">
        <authorList>
            <person name="de Groot N.N."/>
        </authorList>
    </citation>
    <scope>NUCLEOTIDE SEQUENCE [LARGE SCALE GENOMIC DNA]</scope>
    <source>
        <strain evidence="2 3">DSM 23421</strain>
    </source>
</reference>
<dbReference type="STRING" id="641691.SAMN05421636_11221"/>
<evidence type="ECO:0000313" key="3">
    <source>
        <dbReference type="Proteomes" id="UP000199109"/>
    </source>
</evidence>
<name>A0A1G7IGC5_9FLAO</name>
<gene>
    <name evidence="2" type="ORF">SAMN05421636_11221</name>
</gene>
<dbReference type="Gene3D" id="3.30.2310.20">
    <property type="entry name" value="RelE-like"/>
    <property type="match status" value="1"/>
</dbReference>
<keyword evidence="1" id="KW-1277">Toxin-antitoxin system</keyword>
<accession>A0A1G7IGC5</accession>
<dbReference type="RefSeq" id="WP_091873830.1">
    <property type="nucleotide sequence ID" value="NZ_FNAO01000012.1"/>
</dbReference>
<dbReference type="AlphaFoldDB" id="A0A1G7IGC5"/>
<evidence type="ECO:0000313" key="2">
    <source>
        <dbReference type="EMBL" id="SDF11800.1"/>
    </source>
</evidence>
<sequence>MGYEVDISREAQIELDVAECFFRAQNLHPSFLDDFFRQIAFLKTNPEAFQIKYRDIRIICFEQFNYSIHYIIVKHQVLILRILGQRQDF</sequence>
<dbReference type="OrthoDB" id="595476at2"/>
<organism evidence="2 3">
    <name type="scientific">Pricia antarctica</name>
    <dbReference type="NCBI Taxonomy" id="641691"/>
    <lineage>
        <taxon>Bacteria</taxon>
        <taxon>Pseudomonadati</taxon>
        <taxon>Bacteroidota</taxon>
        <taxon>Flavobacteriia</taxon>
        <taxon>Flavobacteriales</taxon>
        <taxon>Flavobacteriaceae</taxon>
        <taxon>Pricia</taxon>
    </lineage>
</organism>
<dbReference type="InterPro" id="IPR035093">
    <property type="entry name" value="RelE/ParE_toxin_dom_sf"/>
</dbReference>
<dbReference type="EMBL" id="FNAO01000012">
    <property type="protein sequence ID" value="SDF11800.1"/>
    <property type="molecule type" value="Genomic_DNA"/>
</dbReference>